<evidence type="ECO:0000256" key="13">
    <source>
        <dbReference type="HAMAP-Rule" id="MF_01864"/>
    </source>
</evidence>
<feature type="domain" description="Radical SAM core" evidence="17">
    <location>
        <begin position="162"/>
        <end position="394"/>
    </location>
</feature>
<feature type="binding site" evidence="13">
    <location>
        <position position="176"/>
    </location>
    <ligand>
        <name>[4Fe-4S] cluster</name>
        <dbReference type="ChEBI" id="CHEBI:49883"/>
        <label>2</label>
        <note>4Fe-4S-S-AdoMet</note>
    </ligand>
</feature>
<dbReference type="RefSeq" id="WP_390620921.1">
    <property type="nucleotide sequence ID" value="NZ_SIHI01000054.1"/>
</dbReference>
<evidence type="ECO:0000256" key="2">
    <source>
        <dbReference type="ARBA" id="ARBA00022485"/>
    </source>
</evidence>
<dbReference type="NCBIfam" id="TIGR01574">
    <property type="entry name" value="miaB-methiolase"/>
    <property type="match status" value="1"/>
</dbReference>
<keyword evidence="19" id="KW-1185">Reference proteome</keyword>
<dbReference type="GO" id="GO:0046872">
    <property type="term" value="F:metal ion binding"/>
    <property type="evidence" value="ECO:0007669"/>
    <property type="project" value="UniProtKB-KW"/>
</dbReference>
<dbReference type="PROSITE" id="PS51449">
    <property type="entry name" value="MTTASE_N"/>
    <property type="match status" value="1"/>
</dbReference>
<dbReference type="PROSITE" id="PS51918">
    <property type="entry name" value="RADICAL_SAM"/>
    <property type="match status" value="1"/>
</dbReference>
<feature type="domain" description="MTTase N-terminal" evidence="16">
    <location>
        <begin position="10"/>
        <end position="126"/>
    </location>
</feature>
<comment type="cofactor">
    <cofactor evidence="13">
        <name>[4Fe-4S] cluster</name>
        <dbReference type="ChEBI" id="CHEBI:49883"/>
    </cofactor>
    <text evidence="13">Binds 2 [4Fe-4S] clusters. One cluster is coordinated with 3 cysteines and an exchangeable S-adenosyl-L-methionine.</text>
</comment>
<gene>
    <name evidence="13 18" type="primary">miaB</name>
    <name evidence="18" type="ORF">KOR42_49730</name>
</gene>
<evidence type="ECO:0000256" key="4">
    <source>
        <dbReference type="ARBA" id="ARBA00022679"/>
    </source>
</evidence>
<dbReference type="Gene3D" id="3.40.50.12160">
    <property type="entry name" value="Methylthiotransferase, N-terminal domain"/>
    <property type="match status" value="1"/>
</dbReference>
<organism evidence="18 19">
    <name type="scientific">Thalassoglobus neptunius</name>
    <dbReference type="NCBI Taxonomy" id="1938619"/>
    <lineage>
        <taxon>Bacteria</taxon>
        <taxon>Pseudomonadati</taxon>
        <taxon>Planctomycetota</taxon>
        <taxon>Planctomycetia</taxon>
        <taxon>Planctomycetales</taxon>
        <taxon>Planctomycetaceae</taxon>
        <taxon>Thalassoglobus</taxon>
    </lineage>
</organism>
<sequence length="528" mass="59069">MSQSNTPHNGKLYIETVGCQMNVLDSELVVAALKQQGYDLCDDPSLADTVLFNTCSVREHAEHKTYSSVGRFKYGKRKRPNLVIGVIGCMAQQDQDKVFQKAPHVDLVVGTGQLAEIPALVDQVRSTRKKQLAVSLKRREGSRDEVAGSFESYDPLRDPTMRPSPWQAFVRIMIGCDKFCTYCVVPNTRGPEQSRSPAQILSEVKTLANQGVKEITFLGQTVNSYAHTEGGKTYRLSDLIALVHDTPGIERIKFVTNYPKDMTVDLLDAMRDLPKVSRYLHVPLQHGCDSQLKLMKRGYTVADYRDMMGRIREYLPDCSVSSDFIVGFCQETEEAFQKCLDAVNEFRFKNSFIFKYSPRPGTKAFDLYEDDVPEKVKKRRNNELLKLQNEISGEDNAQFIGRRVEVLVEGPSKWANKETRKAEEPAAEQNLPGWHGGAEPVGASKTDETPELVQLGSDSEQTESSEPTKQQLVGRTKCDRIVVFDGNLRLSGTLADIEVYDVTQTTLLGEIVTHHLQPGSSPLLPILG</sequence>
<dbReference type="GO" id="GO:0051539">
    <property type="term" value="F:4 iron, 4 sulfur cluster binding"/>
    <property type="evidence" value="ECO:0007669"/>
    <property type="project" value="UniProtKB-UniRule"/>
</dbReference>
<reference evidence="18 19" key="1">
    <citation type="submission" date="2019-02" db="EMBL/GenBank/DDBJ databases">
        <title>Deep-cultivation of Planctomycetes and their phenomic and genomic characterization uncovers novel biology.</title>
        <authorList>
            <person name="Wiegand S."/>
            <person name="Jogler M."/>
            <person name="Boedeker C."/>
            <person name="Pinto D."/>
            <person name="Vollmers J."/>
            <person name="Rivas-Marin E."/>
            <person name="Kohn T."/>
            <person name="Peeters S.H."/>
            <person name="Heuer A."/>
            <person name="Rast P."/>
            <person name="Oberbeckmann S."/>
            <person name="Bunk B."/>
            <person name="Jeske O."/>
            <person name="Meyerdierks A."/>
            <person name="Storesund J.E."/>
            <person name="Kallscheuer N."/>
            <person name="Luecker S."/>
            <person name="Lage O.M."/>
            <person name="Pohl T."/>
            <person name="Merkel B.J."/>
            <person name="Hornburger P."/>
            <person name="Mueller R.-W."/>
            <person name="Bruemmer F."/>
            <person name="Labrenz M."/>
            <person name="Spormann A.M."/>
            <person name="Op Den Camp H."/>
            <person name="Overmann J."/>
            <person name="Amann R."/>
            <person name="Jetten M.S.M."/>
            <person name="Mascher T."/>
            <person name="Medema M.H."/>
            <person name="Devos D.P."/>
            <person name="Kaster A.-K."/>
            <person name="Ovreas L."/>
            <person name="Rohde M."/>
            <person name="Galperin M.Y."/>
            <person name="Jogler C."/>
        </authorList>
    </citation>
    <scope>NUCLEOTIDE SEQUENCE [LARGE SCALE GENOMIC DNA]</scope>
    <source>
        <strain evidence="18 19">KOR42</strain>
    </source>
</reference>
<dbReference type="Gene3D" id="3.80.30.20">
    <property type="entry name" value="tm_1862 like domain"/>
    <property type="match status" value="1"/>
</dbReference>
<dbReference type="EMBL" id="SIHI01000054">
    <property type="protein sequence ID" value="TWT40125.1"/>
    <property type="molecule type" value="Genomic_DNA"/>
</dbReference>
<dbReference type="SMART" id="SM00729">
    <property type="entry name" value="Elp3"/>
    <property type="match status" value="1"/>
</dbReference>
<dbReference type="GO" id="GO:0035597">
    <property type="term" value="F:tRNA-2-methylthio-N(6)-dimethylallyladenosine(37) synthase activity"/>
    <property type="evidence" value="ECO:0007669"/>
    <property type="project" value="UniProtKB-EC"/>
</dbReference>
<keyword evidence="13" id="KW-0819">tRNA processing</keyword>
<evidence type="ECO:0000256" key="7">
    <source>
        <dbReference type="ARBA" id="ARBA00023004"/>
    </source>
</evidence>
<feature type="binding site" evidence="13">
    <location>
        <position position="89"/>
    </location>
    <ligand>
        <name>[4Fe-4S] cluster</name>
        <dbReference type="ChEBI" id="CHEBI:49883"/>
        <label>1</label>
    </ligand>
</feature>
<dbReference type="InterPro" id="IPR023404">
    <property type="entry name" value="rSAM_horseshoe"/>
</dbReference>
<dbReference type="InterPro" id="IPR020612">
    <property type="entry name" value="Methylthiotransferase_CS"/>
</dbReference>
<feature type="binding site" evidence="13">
    <location>
        <position position="180"/>
    </location>
    <ligand>
        <name>[4Fe-4S] cluster</name>
        <dbReference type="ChEBI" id="CHEBI:49883"/>
        <label>2</label>
        <note>4Fe-4S-S-AdoMet</note>
    </ligand>
</feature>
<evidence type="ECO:0000313" key="19">
    <source>
        <dbReference type="Proteomes" id="UP000317243"/>
    </source>
</evidence>
<evidence type="ECO:0000256" key="12">
    <source>
        <dbReference type="ARBA" id="ARBA00081141"/>
    </source>
</evidence>
<feature type="compositionally biased region" description="Basic and acidic residues" evidence="14">
    <location>
        <begin position="415"/>
        <end position="424"/>
    </location>
</feature>
<comment type="function">
    <text evidence="1 13">Catalyzes the methylthiolation of N6-(dimethylallyl)adenosine (i(6)A), leading to the formation of 2-methylthio-N6-(dimethylallyl)adenosine (ms(2)i(6)A) at position 37 in tRNAs that read codons beginning with uridine.</text>
</comment>
<dbReference type="PANTHER" id="PTHR43020:SF2">
    <property type="entry name" value="MITOCHONDRIAL TRNA METHYLTHIOTRANSFERASE CDK5RAP1"/>
    <property type="match status" value="1"/>
</dbReference>
<feature type="region of interest" description="Disordered" evidence="14">
    <location>
        <begin position="453"/>
        <end position="472"/>
    </location>
</feature>
<dbReference type="InterPro" id="IPR007197">
    <property type="entry name" value="rSAM"/>
</dbReference>
<evidence type="ECO:0000259" key="15">
    <source>
        <dbReference type="PROSITE" id="PS50926"/>
    </source>
</evidence>
<dbReference type="SFLD" id="SFLDF00273">
    <property type="entry name" value="(dimethylallyl)adenosine_tRNA"/>
    <property type="match status" value="1"/>
</dbReference>
<evidence type="ECO:0000256" key="5">
    <source>
        <dbReference type="ARBA" id="ARBA00022691"/>
    </source>
</evidence>
<dbReference type="InterPro" id="IPR058240">
    <property type="entry name" value="rSAM_sf"/>
</dbReference>
<keyword evidence="2 13" id="KW-0004">4Fe-4S</keyword>
<feature type="binding site" evidence="13">
    <location>
        <position position="55"/>
    </location>
    <ligand>
        <name>[4Fe-4S] cluster</name>
        <dbReference type="ChEBI" id="CHEBI:49883"/>
        <label>1</label>
    </ligand>
</feature>
<keyword evidence="8 13" id="KW-0411">Iron-sulfur</keyword>
<protein>
    <recommendedName>
        <fullName evidence="10 13">tRNA-2-methylthio-N(6)-dimethylallyladenosine synthase</fullName>
        <ecNumber evidence="9 13">2.8.4.3</ecNumber>
    </recommendedName>
    <alternativeName>
        <fullName evidence="12 13">(Dimethylallyl)adenosine tRNA methylthiotransferase MiaB</fullName>
    </alternativeName>
    <alternativeName>
        <fullName evidence="11 13">tRNA-i(6)A37 methylthiotransferase</fullName>
    </alternativeName>
</protein>
<evidence type="ECO:0000256" key="6">
    <source>
        <dbReference type="ARBA" id="ARBA00022723"/>
    </source>
</evidence>
<dbReference type="PROSITE" id="PS01278">
    <property type="entry name" value="MTTASE_RADICAL"/>
    <property type="match status" value="1"/>
</dbReference>
<dbReference type="GO" id="GO:0005829">
    <property type="term" value="C:cytosol"/>
    <property type="evidence" value="ECO:0007669"/>
    <property type="project" value="TreeGrafter"/>
</dbReference>
<dbReference type="FunFam" id="3.40.50.12160:FF:000003">
    <property type="entry name" value="CDK5 regulatory subunit-associated protein 1"/>
    <property type="match status" value="1"/>
</dbReference>
<feature type="compositionally biased region" description="Polar residues" evidence="14">
    <location>
        <begin position="456"/>
        <end position="472"/>
    </location>
</feature>
<dbReference type="Pfam" id="PF04055">
    <property type="entry name" value="Radical_SAM"/>
    <property type="match status" value="1"/>
</dbReference>
<dbReference type="InterPro" id="IPR013848">
    <property type="entry name" value="Methylthiotransferase_N"/>
</dbReference>
<dbReference type="SFLD" id="SFLDG01061">
    <property type="entry name" value="methylthiotransferase"/>
    <property type="match status" value="1"/>
</dbReference>
<dbReference type="EC" id="2.8.4.3" evidence="9 13"/>
<comment type="subunit">
    <text evidence="13">Monomer.</text>
</comment>
<evidence type="ECO:0000256" key="1">
    <source>
        <dbReference type="ARBA" id="ARBA00003234"/>
    </source>
</evidence>
<dbReference type="Pfam" id="PF00919">
    <property type="entry name" value="UPF0004"/>
    <property type="match status" value="1"/>
</dbReference>
<keyword evidence="5 13" id="KW-0949">S-adenosyl-L-methionine</keyword>
<dbReference type="PROSITE" id="PS50926">
    <property type="entry name" value="TRAM"/>
    <property type="match status" value="1"/>
</dbReference>
<dbReference type="PANTHER" id="PTHR43020">
    <property type="entry name" value="CDK5 REGULATORY SUBUNIT-ASSOCIATED PROTEIN 1"/>
    <property type="match status" value="1"/>
</dbReference>
<comment type="caution">
    <text evidence="18">The sequence shown here is derived from an EMBL/GenBank/DDBJ whole genome shotgun (WGS) entry which is preliminary data.</text>
</comment>
<keyword evidence="7 13" id="KW-0408">Iron</keyword>
<evidence type="ECO:0000256" key="8">
    <source>
        <dbReference type="ARBA" id="ARBA00023014"/>
    </source>
</evidence>
<evidence type="ECO:0000259" key="17">
    <source>
        <dbReference type="PROSITE" id="PS51918"/>
    </source>
</evidence>
<evidence type="ECO:0000256" key="14">
    <source>
        <dbReference type="SAM" id="MobiDB-lite"/>
    </source>
</evidence>
<keyword evidence="6 13" id="KW-0479">Metal-binding</keyword>
<feature type="binding site" evidence="13">
    <location>
        <position position="19"/>
    </location>
    <ligand>
        <name>[4Fe-4S] cluster</name>
        <dbReference type="ChEBI" id="CHEBI:49883"/>
        <label>1</label>
    </ligand>
</feature>
<keyword evidence="4 13" id="KW-0808">Transferase</keyword>
<accession>A0A5C5VQB2</accession>
<evidence type="ECO:0000259" key="16">
    <source>
        <dbReference type="PROSITE" id="PS51449"/>
    </source>
</evidence>
<comment type="catalytic activity">
    <reaction evidence="13">
        <text>N(6)-dimethylallyladenosine(37) in tRNA + (sulfur carrier)-SH + AH2 + 2 S-adenosyl-L-methionine = 2-methylsulfanyl-N(6)-dimethylallyladenosine(37) in tRNA + (sulfur carrier)-H + 5'-deoxyadenosine + L-methionine + A + S-adenosyl-L-homocysteine + 2 H(+)</text>
        <dbReference type="Rhea" id="RHEA:37067"/>
        <dbReference type="Rhea" id="RHEA-COMP:10375"/>
        <dbReference type="Rhea" id="RHEA-COMP:10376"/>
        <dbReference type="Rhea" id="RHEA-COMP:14737"/>
        <dbReference type="Rhea" id="RHEA-COMP:14739"/>
        <dbReference type="ChEBI" id="CHEBI:13193"/>
        <dbReference type="ChEBI" id="CHEBI:15378"/>
        <dbReference type="ChEBI" id="CHEBI:17319"/>
        <dbReference type="ChEBI" id="CHEBI:17499"/>
        <dbReference type="ChEBI" id="CHEBI:29917"/>
        <dbReference type="ChEBI" id="CHEBI:57844"/>
        <dbReference type="ChEBI" id="CHEBI:57856"/>
        <dbReference type="ChEBI" id="CHEBI:59789"/>
        <dbReference type="ChEBI" id="CHEBI:64428"/>
        <dbReference type="ChEBI" id="CHEBI:74415"/>
        <dbReference type="ChEBI" id="CHEBI:74417"/>
        <dbReference type="EC" id="2.8.4.3"/>
    </reaction>
</comment>
<proteinExistence type="inferred from homology"/>
<comment type="similarity">
    <text evidence="13">Belongs to the methylthiotransferase family. MiaB subfamily.</text>
</comment>
<feature type="domain" description="TRAM" evidence="15">
    <location>
        <begin position="452"/>
        <end position="513"/>
    </location>
</feature>
<evidence type="ECO:0000256" key="3">
    <source>
        <dbReference type="ARBA" id="ARBA00022490"/>
    </source>
</evidence>
<evidence type="ECO:0000256" key="9">
    <source>
        <dbReference type="ARBA" id="ARBA00033765"/>
    </source>
</evidence>
<dbReference type="SFLD" id="SFLDS00029">
    <property type="entry name" value="Radical_SAM"/>
    <property type="match status" value="1"/>
</dbReference>
<dbReference type="SFLD" id="SFLDG01082">
    <property type="entry name" value="B12-binding_domain_containing"/>
    <property type="match status" value="1"/>
</dbReference>
<dbReference type="AlphaFoldDB" id="A0A5C5VQB2"/>
<dbReference type="InterPro" id="IPR006463">
    <property type="entry name" value="MiaB_methiolase"/>
</dbReference>
<dbReference type="InterPro" id="IPR002792">
    <property type="entry name" value="TRAM_dom"/>
</dbReference>
<keyword evidence="3 13" id="KW-0963">Cytoplasm</keyword>
<evidence type="ECO:0000313" key="18">
    <source>
        <dbReference type="EMBL" id="TWT40125.1"/>
    </source>
</evidence>
<dbReference type="NCBIfam" id="TIGR00089">
    <property type="entry name" value="MiaB/RimO family radical SAM methylthiotransferase"/>
    <property type="match status" value="1"/>
</dbReference>
<dbReference type="SUPFAM" id="SSF102114">
    <property type="entry name" value="Radical SAM enzymes"/>
    <property type="match status" value="1"/>
</dbReference>
<name>A0A5C5VQB2_9PLAN</name>
<dbReference type="InterPro" id="IPR005839">
    <property type="entry name" value="Methylthiotransferase"/>
</dbReference>
<dbReference type="CDD" id="cd01335">
    <property type="entry name" value="Radical_SAM"/>
    <property type="match status" value="1"/>
</dbReference>
<dbReference type="InterPro" id="IPR006638">
    <property type="entry name" value="Elp3/MiaA/NifB-like_rSAM"/>
</dbReference>
<evidence type="ECO:0000256" key="10">
    <source>
        <dbReference type="ARBA" id="ARBA00068570"/>
    </source>
</evidence>
<comment type="subcellular location">
    <subcellularLocation>
        <location evidence="13">Cytoplasm</location>
    </subcellularLocation>
</comment>
<feature type="binding site" evidence="13">
    <location>
        <position position="183"/>
    </location>
    <ligand>
        <name>[4Fe-4S] cluster</name>
        <dbReference type="ChEBI" id="CHEBI:49883"/>
        <label>2</label>
        <note>4Fe-4S-S-AdoMet</note>
    </ligand>
</feature>
<dbReference type="FunFam" id="3.80.30.20:FF:000001">
    <property type="entry name" value="tRNA-2-methylthio-N(6)-dimethylallyladenosine synthase 2"/>
    <property type="match status" value="1"/>
</dbReference>
<dbReference type="InterPro" id="IPR038135">
    <property type="entry name" value="Methylthiotransferase_N_sf"/>
</dbReference>
<dbReference type="Proteomes" id="UP000317243">
    <property type="component" value="Unassembled WGS sequence"/>
</dbReference>
<feature type="region of interest" description="Disordered" evidence="14">
    <location>
        <begin position="415"/>
        <end position="445"/>
    </location>
</feature>
<evidence type="ECO:0000256" key="11">
    <source>
        <dbReference type="ARBA" id="ARBA00080698"/>
    </source>
</evidence>
<dbReference type="HAMAP" id="MF_01864">
    <property type="entry name" value="tRNA_metthiotr_MiaB"/>
    <property type="match status" value="1"/>
</dbReference>